<keyword evidence="2" id="KW-1185">Reference proteome</keyword>
<organism evidence="1 2">
    <name type="scientific">Kitasatospora xanthocidica</name>
    <dbReference type="NCBI Taxonomy" id="83382"/>
    <lineage>
        <taxon>Bacteria</taxon>
        <taxon>Bacillati</taxon>
        <taxon>Actinomycetota</taxon>
        <taxon>Actinomycetes</taxon>
        <taxon>Kitasatosporales</taxon>
        <taxon>Streptomycetaceae</taxon>
        <taxon>Kitasatospora</taxon>
    </lineage>
</organism>
<sequence length="68" mass="7244">MTLEQVRNLPVTINVVTAARALGVGPNTAYTAIRDGLFPLDMISVGGSKRVLTASLWRHLQIEGLVAA</sequence>
<comment type="caution">
    <text evidence="1">The sequence shown here is derived from an EMBL/GenBank/DDBJ whole genome shotgun (WGS) entry which is preliminary data.</text>
</comment>
<accession>A0A373A587</accession>
<name>A0A373A587_9ACTN</name>
<reference evidence="1 2" key="1">
    <citation type="submission" date="2018-08" db="EMBL/GenBank/DDBJ databases">
        <title>Diversity &amp; Physiological Properties of Lignin-Decomposing Actinobacteria from Soil.</title>
        <authorList>
            <person name="Roh S.G."/>
            <person name="Kim S.B."/>
        </authorList>
    </citation>
    <scope>NUCLEOTIDE SEQUENCE [LARGE SCALE GENOMIC DNA]</scope>
    <source>
        <strain evidence="1 2">MMS17-GH009</strain>
    </source>
</reference>
<dbReference type="Proteomes" id="UP000263377">
    <property type="component" value="Unassembled WGS sequence"/>
</dbReference>
<keyword evidence="1" id="KW-0238">DNA-binding</keyword>
<proteinExistence type="predicted"/>
<dbReference type="GO" id="GO:0003677">
    <property type="term" value="F:DNA binding"/>
    <property type="evidence" value="ECO:0007669"/>
    <property type="project" value="UniProtKB-KW"/>
</dbReference>
<protein>
    <submittedName>
        <fullName evidence="1">DNA-binding protein</fullName>
    </submittedName>
</protein>
<gene>
    <name evidence="1" type="ORF">DR950_18325</name>
</gene>
<evidence type="ECO:0000313" key="2">
    <source>
        <dbReference type="Proteomes" id="UP000263377"/>
    </source>
</evidence>
<dbReference type="EMBL" id="QVIG01000001">
    <property type="protein sequence ID" value="RGD62964.1"/>
    <property type="molecule type" value="Genomic_DNA"/>
</dbReference>
<dbReference type="AlphaFoldDB" id="A0A373A587"/>
<evidence type="ECO:0000313" key="1">
    <source>
        <dbReference type="EMBL" id="RGD62964.1"/>
    </source>
</evidence>